<reference evidence="2" key="1">
    <citation type="submission" date="2016-08" db="EMBL/GenBank/DDBJ databases">
        <authorList>
            <person name="Varghese N."/>
            <person name="Submissions Spin"/>
        </authorList>
    </citation>
    <scope>NUCLEOTIDE SEQUENCE [LARGE SCALE GENOMIC DNA]</scope>
    <source>
        <strain evidence="2">SGD-1123</strain>
    </source>
</reference>
<dbReference type="EMBL" id="FMAU01000004">
    <property type="protein sequence ID" value="SCC24374.1"/>
    <property type="molecule type" value="Genomic_DNA"/>
</dbReference>
<dbReference type="Proteomes" id="UP000181997">
    <property type="component" value="Unassembled WGS sequence"/>
</dbReference>
<dbReference type="RefSeq" id="WP_058299376.1">
    <property type="nucleotide sequence ID" value="NZ_FMAU01000004.1"/>
</dbReference>
<name>A0A0V8HCV3_9BACI</name>
<proteinExistence type="predicted"/>
<dbReference type="Pfam" id="PF14286">
    <property type="entry name" value="DHHW"/>
    <property type="match status" value="1"/>
</dbReference>
<evidence type="ECO:0000313" key="2">
    <source>
        <dbReference type="Proteomes" id="UP000181997"/>
    </source>
</evidence>
<evidence type="ECO:0000313" key="1">
    <source>
        <dbReference type="EMBL" id="SCC24374.1"/>
    </source>
</evidence>
<accession>A0A0V8HCV3</accession>
<organism evidence="1 2">
    <name type="scientific">[Bacillus] enclensis</name>
    <dbReference type="NCBI Taxonomy" id="1402860"/>
    <lineage>
        <taxon>Bacteria</taxon>
        <taxon>Bacillati</taxon>
        <taxon>Bacillota</taxon>
        <taxon>Bacilli</taxon>
        <taxon>Bacillales</taxon>
        <taxon>Bacillaceae</taxon>
        <taxon>Rossellomorea</taxon>
    </lineage>
</organism>
<gene>
    <name evidence="1" type="ORF">GA0061094_3398</name>
</gene>
<sequence length="384" mass="45276">MLNKIFIVAFLTFIFIMAPYIQFMGANEVSRFENRNLQQKPDMTIDKLTDGTYMEDFEKYFTDQFPGRNVWVKSYLNFQRSTDKTFIYDYYITDRNWIMPKPDTSYRTKDMKKAVENLEGVNKTAEEAGSRLIYVSLPHKVNHVNIDKPSYIMEDKGIKSKKFMMEQLDQTEVEVLDIGKKMEKELSSEEINSLYYKTDHHWNVNGAFYAFEKLADHLDIPVDEKEYKEECFPNKAFEGSYNRQLYMMVDASNENMCIKYPKEEFESYKVSANGRDVSVDDVFALARNREEKLVEYKHLFTGDYAMLSIQNPLADNDKKVLISKDSYTNPMVSLIAQKFSQIDVVDLRHYKKKTFEQLIEENGYDYVLIMINDDKLIGPVYKFN</sequence>
<keyword evidence="2" id="KW-1185">Reference proteome</keyword>
<protein>
    <submittedName>
        <fullName evidence="1">DHHW protein</fullName>
    </submittedName>
</protein>
<dbReference type="AlphaFoldDB" id="A0A0V8HCV3"/>
<dbReference type="InterPro" id="IPR025945">
    <property type="entry name" value="DHHW"/>
</dbReference>
<dbReference type="OrthoDB" id="175771at2"/>